<organism evidence="1 2">
    <name type="scientific">Paraburkholderia hospita</name>
    <dbReference type="NCBI Taxonomy" id="169430"/>
    <lineage>
        <taxon>Bacteria</taxon>
        <taxon>Pseudomonadati</taxon>
        <taxon>Pseudomonadota</taxon>
        <taxon>Betaproteobacteria</taxon>
        <taxon>Burkholderiales</taxon>
        <taxon>Burkholderiaceae</taxon>
        <taxon>Paraburkholderia</taxon>
    </lineage>
</organism>
<dbReference type="RefSeq" id="WP_103153779.1">
    <property type="nucleotide sequence ID" value="NZ_CP026108.1"/>
</dbReference>
<evidence type="ECO:0000313" key="1">
    <source>
        <dbReference type="EMBL" id="AUT75457.1"/>
    </source>
</evidence>
<name>A0AAN1MQ92_9BURK</name>
<evidence type="ECO:0000313" key="2">
    <source>
        <dbReference type="Proteomes" id="UP000236649"/>
    </source>
</evidence>
<dbReference type="Proteomes" id="UP000236649">
    <property type="component" value="Chromosome 4"/>
</dbReference>
<dbReference type="AlphaFoldDB" id="A0AAN1MQ92"/>
<reference evidence="1 2" key="1">
    <citation type="submission" date="2018-01" db="EMBL/GenBank/DDBJ databases">
        <title>Species boundaries and ecological features among Paraburkholderia terrae DSMZ17804T, P. hospita DSMZ17164T and P. caribensis DSMZ13236T.</title>
        <authorList>
            <person name="Pratama A.A."/>
        </authorList>
    </citation>
    <scope>NUCLEOTIDE SEQUENCE [LARGE SCALE GENOMIC DNA]</scope>
    <source>
        <strain evidence="1 2">DSM 17164</strain>
    </source>
</reference>
<dbReference type="GeneID" id="55535372"/>
<dbReference type="KEGG" id="phs:C2L64_44515"/>
<gene>
    <name evidence="1" type="ORF">C2L64_44515</name>
</gene>
<sequence length="149" mass="16727">MQGKSFFLERAISRALDWAGRYPALGCAAHDPQSISNGRQVVAAALTPDGIRCVFFSAVGSVLDFTATWAELERAKTWWYFVQRWYFWVVPDAQTLDRLNVTGLRLDHAIVPMQNSSLDAVTYRVWLGSIEARARLRGSLAALHLELEA</sequence>
<accession>A0AAN1MQ92</accession>
<proteinExistence type="predicted"/>
<protein>
    <submittedName>
        <fullName evidence="1">Uncharacterized protein</fullName>
    </submittedName>
</protein>
<dbReference type="EMBL" id="CP026108">
    <property type="protein sequence ID" value="AUT75457.1"/>
    <property type="molecule type" value="Genomic_DNA"/>
</dbReference>